<feature type="compositionally biased region" description="Polar residues" evidence="1">
    <location>
        <begin position="407"/>
        <end position="426"/>
    </location>
</feature>
<keyword evidence="2" id="KW-0812">Transmembrane</keyword>
<organism evidence="3 4">
    <name type="scientific">Umbelopsis vinacea</name>
    <dbReference type="NCBI Taxonomy" id="44442"/>
    <lineage>
        <taxon>Eukaryota</taxon>
        <taxon>Fungi</taxon>
        <taxon>Fungi incertae sedis</taxon>
        <taxon>Mucoromycota</taxon>
        <taxon>Mucoromycotina</taxon>
        <taxon>Umbelopsidomycetes</taxon>
        <taxon>Umbelopsidales</taxon>
        <taxon>Umbelopsidaceae</taxon>
        <taxon>Umbelopsis</taxon>
    </lineage>
</organism>
<evidence type="ECO:0000256" key="2">
    <source>
        <dbReference type="SAM" id="Phobius"/>
    </source>
</evidence>
<protein>
    <submittedName>
        <fullName evidence="3">Uncharacterized protein</fullName>
    </submittedName>
</protein>
<feature type="compositionally biased region" description="Polar residues" evidence="1">
    <location>
        <begin position="608"/>
        <end position="619"/>
    </location>
</feature>
<feature type="compositionally biased region" description="Polar residues" evidence="1">
    <location>
        <begin position="636"/>
        <end position="650"/>
    </location>
</feature>
<dbReference type="Proteomes" id="UP000612746">
    <property type="component" value="Unassembled WGS sequence"/>
</dbReference>
<feature type="transmembrane region" description="Helical" evidence="2">
    <location>
        <begin position="152"/>
        <end position="173"/>
    </location>
</feature>
<evidence type="ECO:0000313" key="4">
    <source>
        <dbReference type="Proteomes" id="UP000612746"/>
    </source>
</evidence>
<name>A0A8H7U805_9FUNG</name>
<proteinExistence type="predicted"/>
<feature type="region of interest" description="Disordered" evidence="1">
    <location>
        <begin position="749"/>
        <end position="790"/>
    </location>
</feature>
<dbReference type="AlphaFoldDB" id="A0A8H7U805"/>
<feature type="compositionally biased region" description="Acidic residues" evidence="1">
    <location>
        <begin position="562"/>
        <end position="572"/>
    </location>
</feature>
<keyword evidence="2" id="KW-0472">Membrane</keyword>
<sequence>MPTDQKIHIYYILGCCFQQNSIQVSPYTWNISVVASDSRYNHQPSTYHTTLSFPSTFLLTTDPTSGQSFNCQPAKASTNENGINTVTCISENNQNFVANFVLTSSKAINDTNPTFTTLSVDEDNCSILTTCNSENAISNSDVMIGSQVYPKWSIAVAAIAIAALLLALVTIIIKCSVNRQKAIGRILETNTEYSDYSRRPTEHSYMSQNEKAISRNGTMTSDQYVNDTDLGHDIHQYRRESNKMTYDRLSDIESAGSHIRTTGKLPSISSFRRLNLISSRTLLTSLPSIPSLPKLPSFNSMPFTLPNSSTFQNSILESEPFRPTTDSSFSDHISESTISVKGKMINTVNSRAAVEAHKVIRHASRKSKTRSTIFTEEHINKIFHLDDDAKHKSLAELYPQYGDTRSKSTSALGSMSAKTTTTSCPNSVRLKHREPKILEGMQAALIERSMSASNVIGAQSDGNESLEDEEAPFITLDHDELVLKTRNRSSSLTQQLRHACDDFGISRPKRHSGYSNRSVESRGRKRQSVCSVDAKRRSQSATPSAASTIRPRSFLLQRSVYDDDSSSSDDNSDTITRAKFQRRYRSLTQAGSQKYGSQKSGSPKRRSPPTSSMSNTSDVDTIRKHLQASWKAEITESPSHDSLNADSSMNIAPIKQRRPPLPEGFMRHRSDRFSRPTSMIEQIPEPEPPHDMTSQDSLATLSSFVPEHGYTSEDTESMSYSNAVSLAILQRDSISSGLSVLSIHKGKHETESSVCGLNETNSESNRSFHSQQSLSDLAIGDPRPSDVSFF</sequence>
<feature type="compositionally biased region" description="Low complexity" evidence="1">
    <location>
        <begin position="589"/>
        <end position="601"/>
    </location>
</feature>
<evidence type="ECO:0000313" key="3">
    <source>
        <dbReference type="EMBL" id="KAG2172505.1"/>
    </source>
</evidence>
<reference evidence="3" key="1">
    <citation type="submission" date="2020-12" db="EMBL/GenBank/DDBJ databases">
        <title>Metabolic potential, ecology and presence of endohyphal bacteria is reflected in genomic diversity of Mucoromycotina.</title>
        <authorList>
            <person name="Muszewska A."/>
            <person name="Okrasinska A."/>
            <person name="Steczkiewicz K."/>
            <person name="Drgas O."/>
            <person name="Orlowska M."/>
            <person name="Perlinska-Lenart U."/>
            <person name="Aleksandrzak-Piekarczyk T."/>
            <person name="Szatraj K."/>
            <person name="Zielenkiewicz U."/>
            <person name="Pilsyk S."/>
            <person name="Malc E."/>
            <person name="Mieczkowski P."/>
            <person name="Kruszewska J.S."/>
            <person name="Biernat P."/>
            <person name="Pawlowska J."/>
        </authorList>
    </citation>
    <scope>NUCLEOTIDE SEQUENCE</scope>
    <source>
        <strain evidence="3">WA0000051536</strain>
    </source>
</reference>
<gene>
    <name evidence="3" type="ORF">INT44_006678</name>
</gene>
<feature type="region of interest" description="Disordered" evidence="1">
    <location>
        <begin position="405"/>
        <end position="426"/>
    </location>
</feature>
<keyword evidence="2" id="KW-1133">Transmembrane helix</keyword>
<dbReference type="OrthoDB" id="2404679at2759"/>
<feature type="compositionally biased region" description="Polar residues" evidence="1">
    <location>
        <begin position="752"/>
        <end position="775"/>
    </location>
</feature>
<accession>A0A8H7U805</accession>
<feature type="region of interest" description="Disordered" evidence="1">
    <location>
        <begin position="633"/>
        <end position="669"/>
    </location>
</feature>
<dbReference type="EMBL" id="JAEPRA010000024">
    <property type="protein sequence ID" value="KAG2172505.1"/>
    <property type="molecule type" value="Genomic_DNA"/>
</dbReference>
<evidence type="ECO:0000256" key="1">
    <source>
        <dbReference type="SAM" id="MobiDB-lite"/>
    </source>
</evidence>
<keyword evidence="4" id="KW-1185">Reference proteome</keyword>
<feature type="region of interest" description="Disordered" evidence="1">
    <location>
        <begin position="503"/>
        <end position="620"/>
    </location>
</feature>
<comment type="caution">
    <text evidence="3">The sequence shown here is derived from an EMBL/GenBank/DDBJ whole genome shotgun (WGS) entry which is preliminary data.</text>
</comment>